<dbReference type="InterPro" id="IPR013783">
    <property type="entry name" value="Ig-like_fold"/>
</dbReference>
<name>A0A151H448_TOXGO</name>
<dbReference type="Pfam" id="PF14874">
    <property type="entry name" value="PapD-like"/>
    <property type="match status" value="1"/>
</dbReference>
<dbReference type="PANTHER" id="PTHR23053:SF0">
    <property type="entry name" value="HYDROCEPHALUS-INDUCING PROTEIN HOMOLOG"/>
    <property type="match status" value="1"/>
</dbReference>
<dbReference type="InterPro" id="IPR053879">
    <property type="entry name" value="HYDIN_VesB_CFA65-like_Ig"/>
</dbReference>
<dbReference type="InterPro" id="IPR000535">
    <property type="entry name" value="MSP_dom"/>
</dbReference>
<evidence type="ECO:0000256" key="1">
    <source>
        <dbReference type="ARBA" id="ARBA00004138"/>
    </source>
</evidence>
<comment type="subcellular location">
    <subcellularLocation>
        <location evidence="1">Cell projection</location>
        <location evidence="1">Cilium</location>
    </subcellularLocation>
    <subcellularLocation>
        <location evidence="2">Cytoplasm</location>
    </subcellularLocation>
</comment>
<gene>
    <name evidence="8" type="ORF">TGPRC2_206550E</name>
</gene>
<evidence type="ECO:0000256" key="5">
    <source>
        <dbReference type="ARBA" id="ARBA00023273"/>
    </source>
</evidence>
<keyword evidence="5" id="KW-0966">Cell projection</keyword>
<dbReference type="PANTHER" id="PTHR23053">
    <property type="entry name" value="DLEC1 DELETED IN LUNG AND ESOPHAGEAL CANCER 1"/>
    <property type="match status" value="1"/>
</dbReference>
<dbReference type="EMBL" id="AHZP02002421">
    <property type="protein sequence ID" value="KYK64116.1"/>
    <property type="molecule type" value="Genomic_DNA"/>
</dbReference>
<dbReference type="GO" id="GO:1904158">
    <property type="term" value="P:axonemal central apparatus assembly"/>
    <property type="evidence" value="ECO:0007669"/>
    <property type="project" value="TreeGrafter"/>
</dbReference>
<evidence type="ECO:0000256" key="6">
    <source>
        <dbReference type="SAM" id="MobiDB-lite"/>
    </source>
</evidence>
<sequence>DHTGRKKGASKGALIRENPFFVYPSEVSLEGNSCSTVHLWCFPKTEGDVRDTLVLWVRDNPTPAEIPLVARGALPKVTVDADYLQFGRVLFGHSVSRALSLKNASPLPARWSLLNVDALQKLFKVGPDTEGTLEAFEELQLLFTFSPTQKAASLQTRVSIRITDVDGTGQAQETKTISVDADAYWIDVATDFGGKGKTIDIGNVRVGETAELPLSITNKGKFPVKFAFRVKSKVLRSILTFHGPTADLAPGEHRRMSLRCSPQREMDFCEAEEVFLDLQDAESGAVLNPALPPFPLSLHADFNYVSLLPARGINFGPTESGKTHSLQFEVLNDGRFPFEWLLQDADQLSRLCSATVENAGKALTEAESPVPALGPSPKETRARAGDRSGAAAGGASKAGAPGKSSKSPGTRQMSSFAQWGPFRLSPVKGQLEPGGKVTVDVQYSAQGDANHSLKLALLVQGVKVERGEEVVISNVGCLGALTAEGGEGTGDAKGEKALREVLSGCSGPLIPAAEYIIQAQSCVPAIVTDPEWVFEEQFLVSNAEEAAVWNGLRTTPMYLLEEKCLLFGSVTPNSDVNKAGIQAQIRIGNPKSVPAAVSLEIKLSKDTDKSLLSHILSSLLTLASSVSFSPLVSQTTDSESVFEVQPKHLSLGPHETKTATLTFHPSALQRYAAAFRAFVNRSAADGGNAALAFDVRGEGTLPTVSLEVAPSDAAGSAHASGEKSFFPSIAMGKVAVGTTATAVCLLKNYGTIAATARCEWPAADGITVELPPAVTLNPGDSKTFAVHLVAQAPGEIDSSFRIYTVSNPYEDVTCRVRGTCYLEECRWSTSPSRSSGLTPPTCLQGSPGPLNATSGVRGSPSAAAGTGVSLGERTAVSFDAALSPRLPERQGDQPASTVDFGDVAPDDRVSRTLFFENTTDSFMKFEVVSPLPPDLRKVLQISPIAGFLAPRGAQEVTLVFTSKEPVAVSAVCVPCRAWRLKASSSTAAAAVAKTKSRAKSAASVQDSEGIEEHDGQFYQMENGREIDLPLFISARCDTRQCELECQDIVFESTMMFKSKEFVFTLTNPAKVTLPFEFRWEDTDALLDNPSFYVLSPSKGVVPPSSKMDISLEFTPTELAVFKRFLVCSFPSLPYGEETRKMTVDATAVRPICHFDLPPSDYRDRREQTNLPALDPKIQVVEIVSVGIGVKNTKRFFVLNPSSSDLDFEWEPLSSDSAPHSLKADAGGLASSQACRDRVASARCASPGAGTPRRTGFLPPVEGVRCVNLRGRIAAGRKTEVVLEFLPNKPKTQERLWKFCIPSRKLEQLFLFVGRVKEPHVALDCSSVCFNPVLLGGKVEEVVNIHNKEDIPLSFAFSRKQAESEKSPLPPCLVVSPRHGVLPPNSVTPVRLRFKPEDEKPFKCSLLCRVRQKVRPLSLGVRGAGYSVKHSMVLLNEDGSIRQFASGSQSASLLDFGPLLLGQTRRYLLQLQNAGSFDFRFHWSIQSVSTVSCSPSLSVSPTEGVVETGRNCEVTLTYAPAEISKHEEYLLLCSISGSDPYRIRAQGSCSSPKVSFSFSSHDFGAFVLPPSLFPDLGSVVALSSPSSGGSAISDRVELKITNLDPHHDCFISTPFEKSNVLDVQLVPCSIGPGEKISVTLVFAPKQAKNYRFKIPFSINDRTTAHVTVTGKGIPARLELSPSSDEIRFAPLIKGESAVKHVRIVNRTEASLEFFLPASPNLSSRGISWKPLSSETKPFSLHPRQELPLEVSFKPALSIPEFSLPLFAECLVKRGGLTYRFPSLLCHIAAKSFETEVRLSQPSLAFGPIVVNSWATQIVKLTNIGELFMHFKFKTSTKYSQMVSLSPSEGLLHPHADVPIEVTFRPTEVTQKRIVVDDIICLIKASGASASNVETSSLSLTVTGQGVAQPSDSVQTLQFSTAVRTQQTKTFQVKNSKKYDWSTTPLVACESPKDAMYFLCSPSGRVTIPANQKVTFQVTYGPLTMTRASSSVREGTLSAEEVDGVNRKEQRERGDGACNGHLADKDNHPRLPLFHAASVFIPLPDGEAATCRFIGQATEPTVEQVVDASIVCREKQIQAIKIRNWIPVKQKFDVAYTITQCTGDTPPQIQAPDRFELPASQAREYRFLASAFKPCAAVVQFRFTSREKADFYLAEARLTFTDPETVGTIALETTVRQLAKTKVLVENPSTRKAVFQCQSNVADVCFSPSPLEVPPGATGALEVSLRANVSGAGEGTIVLTSDELGTYKYLLKYSVSAGEIEKHATFSAPLGKEVSETLRFLHFAKKPTTYLATIDFAPDETRGGGRSKASGSVENFFLENKSVAVSGDVENRGTEFAVGVRFAPSKLAETKATLVLRSAEGFEYKALLIGRAQPPQPQGPFRLGKGKCINIDFRNPFETQTEFSLQVDRPCFSVEKKVVKLEARKSTTISVQVKPDARDAGRLIVTADGIPPWIFYLKAD</sequence>
<accession>A0A151H448</accession>
<comment type="caution">
    <text evidence="8">The sequence shown here is derived from an EMBL/GenBank/DDBJ whole genome shotgun (WGS) entry which is preliminary data.</text>
</comment>
<dbReference type="InterPro" id="IPR033305">
    <property type="entry name" value="Hydin-like"/>
</dbReference>
<feature type="non-terminal residue" evidence="8">
    <location>
        <position position="1"/>
    </location>
</feature>
<dbReference type="SUPFAM" id="SSF49354">
    <property type="entry name" value="PapD-like"/>
    <property type="match status" value="1"/>
</dbReference>
<evidence type="ECO:0000313" key="8">
    <source>
        <dbReference type="EMBL" id="KYK64116.1"/>
    </source>
</evidence>
<dbReference type="OrthoDB" id="431629at2759"/>
<dbReference type="VEuPathDB" id="ToxoDB:TGPRC2_206550E"/>
<dbReference type="Proteomes" id="UP000075225">
    <property type="component" value="Unassembled WGS sequence"/>
</dbReference>
<evidence type="ECO:0000256" key="3">
    <source>
        <dbReference type="ARBA" id="ARBA00022490"/>
    </source>
</evidence>
<feature type="compositionally biased region" description="Polar residues" evidence="6">
    <location>
        <begin position="829"/>
        <end position="844"/>
    </location>
</feature>
<dbReference type="PROSITE" id="PS50202">
    <property type="entry name" value="MSP"/>
    <property type="match status" value="1"/>
</dbReference>
<evidence type="ECO:0000313" key="9">
    <source>
        <dbReference type="Proteomes" id="UP000075225"/>
    </source>
</evidence>
<dbReference type="InterPro" id="IPR008962">
    <property type="entry name" value="PapD-like_sf"/>
</dbReference>
<feature type="domain" description="MSP" evidence="7">
    <location>
        <begin position="1792"/>
        <end position="1901"/>
    </location>
</feature>
<keyword evidence="4" id="KW-0969">Cilium</keyword>
<protein>
    <recommendedName>
        <fullName evidence="7">MSP domain-containing protein</fullName>
    </recommendedName>
</protein>
<dbReference type="GO" id="GO:0003341">
    <property type="term" value="P:cilium movement"/>
    <property type="evidence" value="ECO:0007669"/>
    <property type="project" value="TreeGrafter"/>
</dbReference>
<dbReference type="GO" id="GO:0005930">
    <property type="term" value="C:axoneme"/>
    <property type="evidence" value="ECO:0007669"/>
    <property type="project" value="TreeGrafter"/>
</dbReference>
<feature type="compositionally biased region" description="Low complexity" evidence="6">
    <location>
        <begin position="387"/>
        <end position="409"/>
    </location>
</feature>
<dbReference type="Pfam" id="PF22544">
    <property type="entry name" value="HYDIN_VesB_CFA65-like_Ig"/>
    <property type="match status" value="1"/>
</dbReference>
<feature type="region of interest" description="Disordered" evidence="6">
    <location>
        <begin position="829"/>
        <end position="868"/>
    </location>
</feature>
<dbReference type="Gene3D" id="2.60.40.10">
    <property type="entry name" value="Immunoglobulins"/>
    <property type="match status" value="11"/>
</dbReference>
<evidence type="ECO:0000256" key="4">
    <source>
        <dbReference type="ARBA" id="ARBA00023069"/>
    </source>
</evidence>
<organism evidence="8 9">
    <name type="scientific">Toxoplasma gondii TgCatPRC2</name>
    <dbReference type="NCBI Taxonomy" id="1130821"/>
    <lineage>
        <taxon>Eukaryota</taxon>
        <taxon>Sar</taxon>
        <taxon>Alveolata</taxon>
        <taxon>Apicomplexa</taxon>
        <taxon>Conoidasida</taxon>
        <taxon>Coccidia</taxon>
        <taxon>Eucoccidiorida</taxon>
        <taxon>Eimeriorina</taxon>
        <taxon>Sarcocystidae</taxon>
        <taxon>Toxoplasma</taxon>
    </lineage>
</organism>
<feature type="region of interest" description="Disordered" evidence="6">
    <location>
        <begin position="363"/>
        <end position="414"/>
    </location>
</feature>
<proteinExistence type="predicted"/>
<keyword evidence="3" id="KW-0963">Cytoplasm</keyword>
<evidence type="ECO:0000259" key="7">
    <source>
        <dbReference type="PROSITE" id="PS50202"/>
    </source>
</evidence>
<reference evidence="9" key="1">
    <citation type="submission" date="2016-03" db="EMBL/GenBank/DDBJ databases">
        <authorList>
            <person name="Sibley D."/>
            <person name="Venepally P."/>
            <person name="Karamycheva S."/>
            <person name="Hadjithomas M."/>
            <person name="Khan A."/>
            <person name="Brunk B."/>
            <person name="Roos D."/>
            <person name="Caler E."/>
            <person name="Lorenzi H."/>
        </authorList>
    </citation>
    <scope>NUCLEOTIDE SEQUENCE [LARGE SCALE GENOMIC DNA]</scope>
    <source>
        <strain evidence="9">TgCatPRC2</strain>
    </source>
</reference>
<evidence type="ECO:0000256" key="2">
    <source>
        <dbReference type="ARBA" id="ARBA00004496"/>
    </source>
</evidence>